<protein>
    <submittedName>
        <fullName evidence="1">Uncharacterized protein</fullName>
    </submittedName>
</protein>
<comment type="caution">
    <text evidence="1">The sequence shown here is derived from an EMBL/GenBank/DDBJ whole genome shotgun (WGS) entry which is preliminary data.</text>
</comment>
<dbReference type="EMBL" id="AMGV01000003">
    <property type="protein sequence ID" value="KEF59498.1"/>
    <property type="molecule type" value="Genomic_DNA"/>
</dbReference>
<evidence type="ECO:0000313" key="1">
    <source>
        <dbReference type="EMBL" id="KEF59498.1"/>
    </source>
</evidence>
<sequence>MRKKTVLSNPAWRQISWRDIPKTPKDLLIDILVDIPELLEDLDTGKSCRDLESRKTFEFELIRRCWDFEKRLVDWQNQVGITDPVYTPNVNQVLFSLDLVAASQTMTLYSISDPDTYFPPHGDPMRYCRRIAAAIPVLLHPLSGAYSVHMVGFPIAVALRWLNGANGQTDSEEKQMILDVFRNSGHGRLIEGFVSSIHANSKGHCRE</sequence>
<gene>
    <name evidence="1" type="ORF">A1O9_04342</name>
</gene>
<dbReference type="Proteomes" id="UP000027920">
    <property type="component" value="Unassembled WGS sequence"/>
</dbReference>
<proteinExistence type="predicted"/>
<dbReference type="GeneID" id="25279275"/>
<reference evidence="1 2" key="1">
    <citation type="submission" date="2013-03" db="EMBL/GenBank/DDBJ databases">
        <title>The Genome Sequence of Exophiala aquamarina CBS 119918.</title>
        <authorList>
            <consortium name="The Broad Institute Genomics Platform"/>
            <person name="Cuomo C."/>
            <person name="de Hoog S."/>
            <person name="Gorbushina A."/>
            <person name="Walker B."/>
            <person name="Young S.K."/>
            <person name="Zeng Q."/>
            <person name="Gargeya S."/>
            <person name="Fitzgerald M."/>
            <person name="Haas B."/>
            <person name="Abouelleil A."/>
            <person name="Allen A.W."/>
            <person name="Alvarado L."/>
            <person name="Arachchi H.M."/>
            <person name="Berlin A.M."/>
            <person name="Chapman S.B."/>
            <person name="Gainer-Dewar J."/>
            <person name="Goldberg J."/>
            <person name="Griggs A."/>
            <person name="Gujja S."/>
            <person name="Hansen M."/>
            <person name="Howarth C."/>
            <person name="Imamovic A."/>
            <person name="Ireland A."/>
            <person name="Larimer J."/>
            <person name="McCowan C."/>
            <person name="Murphy C."/>
            <person name="Pearson M."/>
            <person name="Poon T.W."/>
            <person name="Priest M."/>
            <person name="Roberts A."/>
            <person name="Saif S."/>
            <person name="Shea T."/>
            <person name="Sisk P."/>
            <person name="Sykes S."/>
            <person name="Wortman J."/>
            <person name="Nusbaum C."/>
            <person name="Birren B."/>
        </authorList>
    </citation>
    <scope>NUCLEOTIDE SEQUENCE [LARGE SCALE GENOMIC DNA]</scope>
    <source>
        <strain evidence="1 2">CBS 119918</strain>
    </source>
</reference>
<name>A0A072PJK3_9EURO</name>
<evidence type="ECO:0000313" key="2">
    <source>
        <dbReference type="Proteomes" id="UP000027920"/>
    </source>
</evidence>
<accession>A0A072PJK3</accession>
<keyword evidence="2" id="KW-1185">Reference proteome</keyword>
<dbReference type="OrthoDB" id="3525185at2759"/>
<dbReference type="AlphaFoldDB" id="A0A072PJK3"/>
<dbReference type="STRING" id="1182545.A0A072PJK3"/>
<organism evidence="1 2">
    <name type="scientific">Exophiala aquamarina CBS 119918</name>
    <dbReference type="NCBI Taxonomy" id="1182545"/>
    <lineage>
        <taxon>Eukaryota</taxon>
        <taxon>Fungi</taxon>
        <taxon>Dikarya</taxon>
        <taxon>Ascomycota</taxon>
        <taxon>Pezizomycotina</taxon>
        <taxon>Eurotiomycetes</taxon>
        <taxon>Chaetothyriomycetidae</taxon>
        <taxon>Chaetothyriales</taxon>
        <taxon>Herpotrichiellaceae</taxon>
        <taxon>Exophiala</taxon>
    </lineage>
</organism>
<dbReference type="VEuPathDB" id="FungiDB:A1O9_04342"/>
<dbReference type="HOGENOM" id="CLU_1107136_0_0_1"/>
<dbReference type="RefSeq" id="XP_013262088.1">
    <property type="nucleotide sequence ID" value="XM_013406634.1"/>
</dbReference>